<reference evidence="4 5" key="1">
    <citation type="submission" date="2019-02" db="EMBL/GenBank/DDBJ databases">
        <title>Pedobacter sp. RP-3-21 sp. nov., isolated from Arctic soil.</title>
        <authorList>
            <person name="Dahal R.H."/>
        </authorList>
    </citation>
    <scope>NUCLEOTIDE SEQUENCE [LARGE SCALE GENOMIC DNA]</scope>
    <source>
        <strain evidence="4 5">RP-3-21</strain>
    </source>
</reference>
<feature type="signal peptide" evidence="2">
    <location>
        <begin position="1"/>
        <end position="19"/>
    </location>
</feature>
<name>A0A4V2MQR6_9SPHI</name>
<keyword evidence="5" id="KW-1185">Reference proteome</keyword>
<dbReference type="RefSeq" id="WP_131531146.1">
    <property type="nucleotide sequence ID" value="NZ_SJSO01000011.1"/>
</dbReference>
<evidence type="ECO:0000259" key="3">
    <source>
        <dbReference type="Pfam" id="PF20434"/>
    </source>
</evidence>
<proteinExistence type="predicted"/>
<evidence type="ECO:0000256" key="1">
    <source>
        <dbReference type="ARBA" id="ARBA00022801"/>
    </source>
</evidence>
<comment type="caution">
    <text evidence="4">The sequence shown here is derived from an EMBL/GenBank/DDBJ whole genome shotgun (WGS) entry which is preliminary data.</text>
</comment>
<evidence type="ECO:0000313" key="5">
    <source>
        <dbReference type="Proteomes" id="UP000293925"/>
    </source>
</evidence>
<gene>
    <name evidence="4" type="ORF">EZ456_14090</name>
</gene>
<feature type="chain" id="PRO_5020436543" evidence="2">
    <location>
        <begin position="20"/>
        <end position="286"/>
    </location>
</feature>
<dbReference type="PANTHER" id="PTHR48081">
    <property type="entry name" value="AB HYDROLASE SUPERFAMILY PROTEIN C4A8.06C"/>
    <property type="match status" value="1"/>
</dbReference>
<dbReference type="GO" id="GO:0016787">
    <property type="term" value="F:hydrolase activity"/>
    <property type="evidence" value="ECO:0007669"/>
    <property type="project" value="UniProtKB-KW"/>
</dbReference>
<evidence type="ECO:0000313" key="4">
    <source>
        <dbReference type="EMBL" id="TCD26145.1"/>
    </source>
</evidence>
<dbReference type="Proteomes" id="UP000293925">
    <property type="component" value="Unassembled WGS sequence"/>
</dbReference>
<accession>A0A4V2MQR6</accession>
<dbReference type="Gene3D" id="3.40.50.1820">
    <property type="entry name" value="alpha/beta hydrolase"/>
    <property type="match status" value="1"/>
</dbReference>
<dbReference type="InterPro" id="IPR050300">
    <property type="entry name" value="GDXG_lipolytic_enzyme"/>
</dbReference>
<dbReference type="AlphaFoldDB" id="A0A4V2MQR6"/>
<keyword evidence="1 4" id="KW-0378">Hydrolase</keyword>
<dbReference type="PANTHER" id="PTHR48081:SF33">
    <property type="entry name" value="KYNURENINE FORMAMIDASE"/>
    <property type="match status" value="1"/>
</dbReference>
<dbReference type="SUPFAM" id="SSF53474">
    <property type="entry name" value="alpha/beta-Hydrolases"/>
    <property type="match status" value="1"/>
</dbReference>
<protein>
    <submittedName>
        <fullName evidence="4">Alpha/beta hydrolase</fullName>
    </submittedName>
</protein>
<sequence length="286" mass="32451">MYKSLVLLMLLFQTILSSAQLKKAKNINYAGNADEANTLNIFYKNDSIKDKPVLVFIHGGSWSSGKKETYWWLGRNFARKGVVTVIINYPLAPNVQYEKMGDDCALAVKWVQEHIADYTASPEKIFVMGHSAGAHLGELINADPKYFKKTGIKNPIKGIILNDPFGLDMQEYLTTAEKDHFYFDFIRTFTDQPAVWKTASPLDYVNNIKNPHLLFYGSKTYGAIKLQTPRLYEKLKANHIPVEIKEIKGKSHVPMISQMIFGGNDLYKDIVDFIQEVSSLRGTKQS</sequence>
<dbReference type="Pfam" id="PF20434">
    <property type="entry name" value="BD-FAE"/>
    <property type="match status" value="1"/>
</dbReference>
<feature type="domain" description="BD-FAE-like" evidence="3">
    <location>
        <begin position="39"/>
        <end position="234"/>
    </location>
</feature>
<dbReference type="OrthoDB" id="9777975at2"/>
<organism evidence="4 5">
    <name type="scientific">Pedobacter psychrodurus</name>
    <dbReference type="NCBI Taxonomy" id="2530456"/>
    <lineage>
        <taxon>Bacteria</taxon>
        <taxon>Pseudomonadati</taxon>
        <taxon>Bacteroidota</taxon>
        <taxon>Sphingobacteriia</taxon>
        <taxon>Sphingobacteriales</taxon>
        <taxon>Sphingobacteriaceae</taxon>
        <taxon>Pedobacter</taxon>
    </lineage>
</organism>
<keyword evidence="2" id="KW-0732">Signal</keyword>
<dbReference type="InterPro" id="IPR029058">
    <property type="entry name" value="AB_hydrolase_fold"/>
</dbReference>
<dbReference type="EMBL" id="SJSO01000011">
    <property type="protein sequence ID" value="TCD26145.1"/>
    <property type="molecule type" value="Genomic_DNA"/>
</dbReference>
<dbReference type="InterPro" id="IPR049492">
    <property type="entry name" value="BD-FAE-like_dom"/>
</dbReference>
<evidence type="ECO:0000256" key="2">
    <source>
        <dbReference type="SAM" id="SignalP"/>
    </source>
</evidence>